<organism evidence="2 3">
    <name type="scientific">Leersia perrieri</name>
    <dbReference type="NCBI Taxonomy" id="77586"/>
    <lineage>
        <taxon>Eukaryota</taxon>
        <taxon>Viridiplantae</taxon>
        <taxon>Streptophyta</taxon>
        <taxon>Embryophyta</taxon>
        <taxon>Tracheophyta</taxon>
        <taxon>Spermatophyta</taxon>
        <taxon>Magnoliopsida</taxon>
        <taxon>Liliopsida</taxon>
        <taxon>Poales</taxon>
        <taxon>Poaceae</taxon>
        <taxon>BOP clade</taxon>
        <taxon>Oryzoideae</taxon>
        <taxon>Oryzeae</taxon>
        <taxon>Oryzinae</taxon>
        <taxon>Leersia</taxon>
    </lineage>
</organism>
<evidence type="ECO:0000313" key="3">
    <source>
        <dbReference type="Proteomes" id="UP000032180"/>
    </source>
</evidence>
<protein>
    <recommendedName>
        <fullName evidence="1">rRNA N-glycosylase</fullName>
        <ecNumber evidence="1">3.2.2.22</ecNumber>
    </recommendedName>
</protein>
<evidence type="ECO:0000313" key="2">
    <source>
        <dbReference type="EnsemblPlants" id="LPERR01G03630.1"/>
    </source>
</evidence>
<reference evidence="3" key="2">
    <citation type="submission" date="2013-12" db="EMBL/GenBank/DDBJ databases">
        <authorList>
            <person name="Yu Y."/>
            <person name="Lee S."/>
            <person name="de Baynast K."/>
            <person name="Wissotski M."/>
            <person name="Liu L."/>
            <person name="Talag J."/>
            <person name="Goicoechea J."/>
            <person name="Angelova A."/>
            <person name="Jetty R."/>
            <person name="Kudrna D."/>
            <person name="Golser W."/>
            <person name="Rivera L."/>
            <person name="Zhang J."/>
            <person name="Wing R."/>
        </authorList>
    </citation>
    <scope>NUCLEOTIDE SEQUENCE</scope>
</reference>
<accession>A0A0D9UX29</accession>
<dbReference type="Proteomes" id="UP000032180">
    <property type="component" value="Chromosome 1"/>
</dbReference>
<dbReference type="AlphaFoldDB" id="A0A0D9UX29"/>
<dbReference type="HOGENOM" id="CLU_2779471_0_0_1"/>
<dbReference type="InterPro" id="IPR001574">
    <property type="entry name" value="Ribosome_inactivat_prot"/>
</dbReference>
<dbReference type="GO" id="GO:0006952">
    <property type="term" value="P:defense response"/>
    <property type="evidence" value="ECO:0007669"/>
    <property type="project" value="UniProtKB-KW"/>
</dbReference>
<keyword evidence="3" id="KW-1185">Reference proteome</keyword>
<dbReference type="SUPFAM" id="SSF56371">
    <property type="entry name" value="Ribosome inactivating proteins (RIP)"/>
    <property type="match status" value="1"/>
</dbReference>
<sequence>MALNPLFTVTFNVSGPSANRWPTRATSPTTARSSRRWFHVVLRSTTRTLTLAVRADNLCLEGFRGSNNT</sequence>
<keyword evidence="1" id="KW-0652">Protein synthesis inhibitor</keyword>
<reference evidence="2 3" key="1">
    <citation type="submission" date="2012-08" db="EMBL/GenBank/DDBJ databases">
        <title>Oryza genome evolution.</title>
        <authorList>
            <person name="Wing R.A."/>
        </authorList>
    </citation>
    <scope>NUCLEOTIDE SEQUENCE</scope>
</reference>
<dbReference type="EnsemblPlants" id="LPERR01G03630.1">
    <property type="protein sequence ID" value="LPERR01G03630.1"/>
    <property type="gene ID" value="LPERR01G03630"/>
</dbReference>
<keyword evidence="1" id="KW-0800">Toxin</keyword>
<dbReference type="GO" id="GO:0090729">
    <property type="term" value="F:toxin activity"/>
    <property type="evidence" value="ECO:0007669"/>
    <property type="project" value="UniProtKB-KW"/>
</dbReference>
<evidence type="ECO:0000256" key="1">
    <source>
        <dbReference type="RuleBase" id="RU004915"/>
    </source>
</evidence>
<reference evidence="2" key="3">
    <citation type="submission" date="2015-04" db="UniProtKB">
        <authorList>
            <consortium name="EnsemblPlants"/>
        </authorList>
    </citation>
    <scope>IDENTIFICATION</scope>
</reference>
<keyword evidence="1" id="KW-0611">Plant defense</keyword>
<dbReference type="InterPro" id="IPR016138">
    <property type="entry name" value="Ribosome_inactivat_prot_sub1"/>
</dbReference>
<dbReference type="InterPro" id="IPR036041">
    <property type="entry name" value="Ribosome-inact_prot_sf"/>
</dbReference>
<dbReference type="Pfam" id="PF00161">
    <property type="entry name" value="RIP"/>
    <property type="match status" value="1"/>
</dbReference>
<dbReference type="GO" id="GO:0030598">
    <property type="term" value="F:rRNA N-glycosylase activity"/>
    <property type="evidence" value="ECO:0007669"/>
    <property type="project" value="UniProtKB-EC"/>
</dbReference>
<proteinExistence type="inferred from homology"/>
<comment type="catalytic activity">
    <reaction evidence="1">
        <text>Endohydrolysis of the N-glycosidic bond at one specific adenosine on the 28S rRNA.</text>
        <dbReference type="EC" id="3.2.2.22"/>
    </reaction>
</comment>
<name>A0A0D9UX29_9ORYZ</name>
<comment type="similarity">
    <text evidence="1">Belongs to the ribosome-inactivating protein family.</text>
</comment>
<dbReference type="Gene3D" id="3.40.420.10">
    <property type="entry name" value="Ricin (A subunit), domain 1"/>
    <property type="match status" value="1"/>
</dbReference>
<dbReference type="GO" id="GO:0017148">
    <property type="term" value="P:negative regulation of translation"/>
    <property type="evidence" value="ECO:0007669"/>
    <property type="project" value="UniProtKB-KW"/>
</dbReference>
<keyword evidence="1" id="KW-0378">Hydrolase</keyword>
<dbReference type="EC" id="3.2.2.22" evidence="1"/>
<dbReference type="Gramene" id="LPERR01G03630.1">
    <property type="protein sequence ID" value="LPERR01G03630.1"/>
    <property type="gene ID" value="LPERR01G03630"/>
</dbReference>